<dbReference type="AlphaFoldDB" id="A0A7T8QZV3"/>
<protein>
    <submittedName>
        <fullName evidence="1">Uncharacterized protein</fullName>
    </submittedName>
</protein>
<dbReference type="RefSeq" id="WP_123061275.1">
    <property type="nucleotide sequence ID" value="NZ_JABEXG010000014.1"/>
</dbReference>
<proteinExistence type="predicted"/>
<dbReference type="EMBL" id="MT022086">
    <property type="protein sequence ID" value="QQP61383.1"/>
    <property type="molecule type" value="Genomic_DNA"/>
</dbReference>
<name>A0A7T8QZV3_ENTFC</name>
<evidence type="ECO:0000313" key="1">
    <source>
        <dbReference type="EMBL" id="QQP61383.1"/>
    </source>
</evidence>
<reference evidence="1" key="1">
    <citation type="submission" date="2020-02" db="EMBL/GenBank/DDBJ databases">
        <title>A new conjugative MDR plasmid carrying the lsa(E) gene in Enterococcus faecium with potential transmission to Staphylococcus aureus.</title>
        <authorList>
            <person name="Yan X."/>
            <person name="Wang J."/>
            <person name="You Y."/>
            <person name="Tao X."/>
            <person name="Meng F."/>
            <person name="Zhang J."/>
        </authorList>
    </citation>
    <scope>NUCLEOTIDE SEQUENCE</scope>
    <source>
        <strain evidence="1">N7435</strain>
        <plasmid evidence="1">pN7435-R3645</plasmid>
    </source>
</reference>
<geneLocation type="plasmid" evidence="1">
    <name>pN7435-R3645</name>
</geneLocation>
<organism evidence="1">
    <name type="scientific">Enterococcus faecium</name>
    <name type="common">Streptococcus faecium</name>
    <dbReference type="NCBI Taxonomy" id="1352"/>
    <lineage>
        <taxon>Bacteria</taxon>
        <taxon>Bacillati</taxon>
        <taxon>Bacillota</taxon>
        <taxon>Bacilli</taxon>
        <taxon>Lactobacillales</taxon>
        <taxon>Enterococcaceae</taxon>
        <taxon>Enterococcus</taxon>
    </lineage>
</organism>
<sequence length="65" mass="7760">MRDMTEAVKELKKMYPDVLNMTVDDFHEALKNAESEEERTFYLVLSSYVTRVDQKKVINQKDFKI</sequence>
<keyword evidence="1" id="KW-0614">Plasmid</keyword>
<accession>A0A7T8QZV3</accession>